<keyword evidence="3 6" id="KW-0378">Hydrolase</keyword>
<dbReference type="SUPFAM" id="SSF53649">
    <property type="entry name" value="Alkaline phosphatase-like"/>
    <property type="match status" value="1"/>
</dbReference>
<sequence>MKKVILCLLVVGTLIGCKSSSQFQHELNQDVKPNIIMIYVDDMELNQMSAFGCDMSTPNMDRIVNTGIKLNNTYVSAPVCTPSRYGQQTGRYASRCKTYIRDFPLDDPIFIRWNGDLEENGEKTIAHLLKNHGYTTGFVGKWHNGQPQANSPYEDMNLNDQLNNPATADSVNKIYNEQVKFIKKAGGYDYVKSVYGNNLHALGLPSHAQEHNQEWITKGGLEFIDRFKDKPFFLSFNTTIPHVPSPVHSMESDSRLTPKGYLQKPLDGLYFPSRKHLIEQTIQSGFSKDYAVIKWLDEGIGAIYKKLDSLNLTENTIIIFASDHGVTGKMTCYTSAAKVPAAISWPAKIKAGQVTNELTSQIDFVPTILSAIGIKKPKDYHIDGIDLMPLMTKGEVPERKFLYSEVVYQRAIITKEFEYLATRFPKATVEKINEQNRKEFTIEGKQEADRYGAQAIFPGYYDDNQLYNILIDPKEQNNLANDPQFKAKLNELKGYMRQTISTFPHPFGEFNEQIINN</sequence>
<proteinExistence type="inferred from homology"/>
<keyword evidence="4" id="KW-0106">Calcium</keyword>
<dbReference type="RefSeq" id="WP_169659414.1">
    <property type="nucleotide sequence ID" value="NZ_JABANE010000089.1"/>
</dbReference>
<dbReference type="Proteomes" id="UP000576082">
    <property type="component" value="Unassembled WGS sequence"/>
</dbReference>
<evidence type="ECO:0000313" key="7">
    <source>
        <dbReference type="Proteomes" id="UP000576082"/>
    </source>
</evidence>
<organism evidence="6 7">
    <name type="scientific">Flammeovirga aprica JL-4</name>
    <dbReference type="NCBI Taxonomy" id="694437"/>
    <lineage>
        <taxon>Bacteria</taxon>
        <taxon>Pseudomonadati</taxon>
        <taxon>Bacteroidota</taxon>
        <taxon>Cytophagia</taxon>
        <taxon>Cytophagales</taxon>
        <taxon>Flammeovirgaceae</taxon>
        <taxon>Flammeovirga</taxon>
    </lineage>
</organism>
<evidence type="ECO:0000256" key="1">
    <source>
        <dbReference type="ARBA" id="ARBA00008779"/>
    </source>
</evidence>
<dbReference type="GO" id="GO:0046872">
    <property type="term" value="F:metal ion binding"/>
    <property type="evidence" value="ECO:0007669"/>
    <property type="project" value="UniProtKB-KW"/>
</dbReference>
<dbReference type="GO" id="GO:0004065">
    <property type="term" value="F:arylsulfatase activity"/>
    <property type="evidence" value="ECO:0007669"/>
    <property type="project" value="TreeGrafter"/>
</dbReference>
<dbReference type="PANTHER" id="PTHR42693">
    <property type="entry name" value="ARYLSULFATASE FAMILY MEMBER"/>
    <property type="match status" value="1"/>
</dbReference>
<name>A0A7X9RYM2_9BACT</name>
<dbReference type="InterPro" id="IPR024607">
    <property type="entry name" value="Sulfatase_CS"/>
</dbReference>
<comment type="similarity">
    <text evidence="1">Belongs to the sulfatase family.</text>
</comment>
<reference evidence="6 7" key="1">
    <citation type="submission" date="2020-04" db="EMBL/GenBank/DDBJ databases">
        <title>Flammeovirga sp. SR4, a novel species isolated from seawater.</title>
        <authorList>
            <person name="Wang X."/>
        </authorList>
    </citation>
    <scope>NUCLEOTIDE SEQUENCE [LARGE SCALE GENOMIC DNA]</scope>
    <source>
        <strain evidence="6 7">ATCC 23126</strain>
    </source>
</reference>
<dbReference type="InterPro" id="IPR050738">
    <property type="entry name" value="Sulfatase"/>
</dbReference>
<dbReference type="InterPro" id="IPR000917">
    <property type="entry name" value="Sulfatase_N"/>
</dbReference>
<dbReference type="InterPro" id="IPR017850">
    <property type="entry name" value="Alkaline_phosphatase_core_sf"/>
</dbReference>
<evidence type="ECO:0000256" key="3">
    <source>
        <dbReference type="ARBA" id="ARBA00022801"/>
    </source>
</evidence>
<dbReference type="EMBL" id="JABANE010000089">
    <property type="protein sequence ID" value="NME71192.1"/>
    <property type="molecule type" value="Genomic_DNA"/>
</dbReference>
<keyword evidence="6" id="KW-0808">Transferase</keyword>
<gene>
    <name evidence="6" type="ORF">HHU12_24725</name>
</gene>
<protein>
    <submittedName>
        <fullName evidence="6">Sulfatase-like hydrolase/transferase</fullName>
    </submittedName>
</protein>
<evidence type="ECO:0000259" key="5">
    <source>
        <dbReference type="Pfam" id="PF00884"/>
    </source>
</evidence>
<keyword evidence="7" id="KW-1185">Reference proteome</keyword>
<accession>A0A7X9RYM2</accession>
<evidence type="ECO:0000256" key="4">
    <source>
        <dbReference type="ARBA" id="ARBA00022837"/>
    </source>
</evidence>
<dbReference type="Pfam" id="PF00884">
    <property type="entry name" value="Sulfatase"/>
    <property type="match status" value="1"/>
</dbReference>
<dbReference type="PROSITE" id="PS51257">
    <property type="entry name" value="PROKAR_LIPOPROTEIN"/>
    <property type="match status" value="1"/>
</dbReference>
<dbReference type="AlphaFoldDB" id="A0A7X9RYM2"/>
<dbReference type="PANTHER" id="PTHR42693:SF33">
    <property type="entry name" value="ARYLSULFATASE"/>
    <property type="match status" value="1"/>
</dbReference>
<dbReference type="PROSITE" id="PS00149">
    <property type="entry name" value="SULFATASE_2"/>
    <property type="match status" value="1"/>
</dbReference>
<keyword evidence="2" id="KW-0479">Metal-binding</keyword>
<dbReference type="Gene3D" id="3.40.720.10">
    <property type="entry name" value="Alkaline Phosphatase, subunit A"/>
    <property type="match status" value="1"/>
</dbReference>
<comment type="caution">
    <text evidence="6">The sequence shown here is derived from an EMBL/GenBank/DDBJ whole genome shotgun (WGS) entry which is preliminary data.</text>
</comment>
<dbReference type="GO" id="GO:0016740">
    <property type="term" value="F:transferase activity"/>
    <property type="evidence" value="ECO:0007669"/>
    <property type="project" value="UniProtKB-KW"/>
</dbReference>
<feature type="domain" description="Sulfatase N-terminal" evidence="5">
    <location>
        <begin position="33"/>
        <end position="374"/>
    </location>
</feature>
<evidence type="ECO:0000256" key="2">
    <source>
        <dbReference type="ARBA" id="ARBA00022723"/>
    </source>
</evidence>
<evidence type="ECO:0000313" key="6">
    <source>
        <dbReference type="EMBL" id="NME71192.1"/>
    </source>
</evidence>